<comment type="caution">
    <text evidence="6">The sequence shown here is derived from an EMBL/GenBank/DDBJ whole genome shotgun (WGS) entry which is preliminary data.</text>
</comment>
<feature type="DNA-binding region" description="H-T-H motif" evidence="4">
    <location>
        <begin position="32"/>
        <end position="51"/>
    </location>
</feature>
<dbReference type="AlphaFoldDB" id="A0A9W6HJP3"/>
<dbReference type="GO" id="GO:0000976">
    <property type="term" value="F:transcription cis-regulatory region binding"/>
    <property type="evidence" value="ECO:0007669"/>
    <property type="project" value="TreeGrafter"/>
</dbReference>
<evidence type="ECO:0000256" key="2">
    <source>
        <dbReference type="ARBA" id="ARBA00023125"/>
    </source>
</evidence>
<keyword evidence="3" id="KW-0804">Transcription</keyword>
<name>A0A9W6HJP3_9MICO</name>
<evidence type="ECO:0000256" key="3">
    <source>
        <dbReference type="ARBA" id="ARBA00023163"/>
    </source>
</evidence>
<dbReference type="InterPro" id="IPR001647">
    <property type="entry name" value="HTH_TetR"/>
</dbReference>
<dbReference type="GO" id="GO:0003700">
    <property type="term" value="F:DNA-binding transcription factor activity"/>
    <property type="evidence" value="ECO:0007669"/>
    <property type="project" value="TreeGrafter"/>
</dbReference>
<evidence type="ECO:0000313" key="6">
    <source>
        <dbReference type="EMBL" id="GLJ94520.1"/>
    </source>
</evidence>
<dbReference type="InterPro" id="IPR009057">
    <property type="entry name" value="Homeodomain-like_sf"/>
</dbReference>
<organism evidence="6 7">
    <name type="scientific">Microbacterium dextranolyticum</name>
    <dbReference type="NCBI Taxonomy" id="36806"/>
    <lineage>
        <taxon>Bacteria</taxon>
        <taxon>Bacillati</taxon>
        <taxon>Actinomycetota</taxon>
        <taxon>Actinomycetes</taxon>
        <taxon>Micrococcales</taxon>
        <taxon>Microbacteriaceae</taxon>
        <taxon>Microbacterium</taxon>
    </lineage>
</organism>
<dbReference type="Pfam" id="PF00440">
    <property type="entry name" value="TetR_N"/>
    <property type="match status" value="1"/>
</dbReference>
<accession>A0A9W6HJP3</accession>
<dbReference type="Proteomes" id="UP001142291">
    <property type="component" value="Unassembled WGS sequence"/>
</dbReference>
<evidence type="ECO:0000259" key="5">
    <source>
        <dbReference type="PROSITE" id="PS50977"/>
    </source>
</evidence>
<keyword evidence="1" id="KW-0805">Transcription regulation</keyword>
<dbReference type="PANTHER" id="PTHR30055">
    <property type="entry name" value="HTH-TYPE TRANSCRIPTIONAL REGULATOR RUTR"/>
    <property type="match status" value="1"/>
</dbReference>
<dbReference type="EMBL" id="BSER01000002">
    <property type="protein sequence ID" value="GLJ94520.1"/>
    <property type="molecule type" value="Genomic_DNA"/>
</dbReference>
<dbReference type="Gene3D" id="1.10.357.10">
    <property type="entry name" value="Tetracycline Repressor, domain 2"/>
    <property type="match status" value="1"/>
</dbReference>
<gene>
    <name evidence="6" type="ORF">GCM10017591_05810</name>
</gene>
<keyword evidence="7" id="KW-1185">Reference proteome</keyword>
<reference evidence="6" key="1">
    <citation type="journal article" date="2014" name="Int. J. Syst. Evol. Microbiol.">
        <title>Complete genome sequence of Corynebacterium casei LMG S-19264T (=DSM 44701T), isolated from a smear-ripened cheese.</title>
        <authorList>
            <consortium name="US DOE Joint Genome Institute (JGI-PGF)"/>
            <person name="Walter F."/>
            <person name="Albersmeier A."/>
            <person name="Kalinowski J."/>
            <person name="Ruckert C."/>
        </authorList>
    </citation>
    <scope>NUCLEOTIDE SEQUENCE</scope>
    <source>
        <strain evidence="6">VKM Ac-1940</strain>
    </source>
</reference>
<evidence type="ECO:0000313" key="7">
    <source>
        <dbReference type="Proteomes" id="UP001142291"/>
    </source>
</evidence>
<dbReference type="PROSITE" id="PS50977">
    <property type="entry name" value="HTH_TETR_2"/>
    <property type="match status" value="1"/>
</dbReference>
<dbReference type="InterPro" id="IPR050109">
    <property type="entry name" value="HTH-type_TetR-like_transc_reg"/>
</dbReference>
<sequence length="216" mass="23422">MVTRADAAAGTRRRILQASAELFSDNGYGQTTLQAIADRAGVSVESVGLAGPKRRLVFAAFAMAFAGHGQAFPLAGEPAYVGLTQRMPLPEAIDEYLALLAGAIARTHRLWRALQAAADADPRAATMLDEVRAERRREFERSARTLVELGLTPPESVPILVREFYAIASHEVYGVLHAECALTPEQFGERLRRQVAQLIDAFGPVRPDVHPAEPPA</sequence>
<dbReference type="SUPFAM" id="SSF46689">
    <property type="entry name" value="Homeodomain-like"/>
    <property type="match status" value="1"/>
</dbReference>
<protein>
    <recommendedName>
        <fullName evidence="5">HTH tetR-type domain-containing protein</fullName>
    </recommendedName>
</protein>
<evidence type="ECO:0000256" key="4">
    <source>
        <dbReference type="PROSITE-ProRule" id="PRU00335"/>
    </source>
</evidence>
<feature type="domain" description="HTH tetR-type" evidence="5">
    <location>
        <begin position="9"/>
        <end position="69"/>
    </location>
</feature>
<dbReference type="PANTHER" id="PTHR30055:SF234">
    <property type="entry name" value="HTH-TYPE TRANSCRIPTIONAL REGULATOR BETI"/>
    <property type="match status" value="1"/>
</dbReference>
<proteinExistence type="predicted"/>
<keyword evidence="2 4" id="KW-0238">DNA-binding</keyword>
<reference evidence="6" key="2">
    <citation type="submission" date="2023-01" db="EMBL/GenBank/DDBJ databases">
        <authorList>
            <person name="Sun Q."/>
            <person name="Evtushenko L."/>
        </authorList>
    </citation>
    <scope>NUCLEOTIDE SEQUENCE</scope>
    <source>
        <strain evidence="6">VKM Ac-1940</strain>
    </source>
</reference>
<dbReference type="RefSeq" id="WP_204963005.1">
    <property type="nucleotide sequence ID" value="NZ_BAAAUR010000008.1"/>
</dbReference>
<evidence type="ECO:0000256" key="1">
    <source>
        <dbReference type="ARBA" id="ARBA00023015"/>
    </source>
</evidence>